<dbReference type="InterPro" id="IPR023346">
    <property type="entry name" value="Lysozyme-like_dom_sf"/>
</dbReference>
<dbReference type="NCBIfam" id="TIGR02675">
    <property type="entry name" value="tape_meas_nterm"/>
    <property type="match status" value="1"/>
</dbReference>
<feature type="transmembrane region" description="Helical" evidence="7">
    <location>
        <begin position="744"/>
        <end position="766"/>
    </location>
</feature>
<keyword evidence="7" id="KW-0472">Membrane</keyword>
<evidence type="ECO:0000256" key="2">
    <source>
        <dbReference type="ARBA" id="ARBA00022638"/>
    </source>
</evidence>
<dbReference type="GO" id="GO:0009253">
    <property type="term" value="P:peptidoglycan catabolic process"/>
    <property type="evidence" value="ECO:0007669"/>
    <property type="project" value="InterPro"/>
</dbReference>
<dbReference type="GO" id="GO:0005856">
    <property type="term" value="C:cytoskeleton"/>
    <property type="evidence" value="ECO:0007669"/>
    <property type="project" value="TreeGrafter"/>
</dbReference>
<evidence type="ECO:0000256" key="4">
    <source>
        <dbReference type="RuleBase" id="RU003788"/>
    </source>
</evidence>
<feature type="coiled-coil region" evidence="5">
    <location>
        <begin position="138"/>
        <end position="221"/>
    </location>
</feature>
<feature type="transmembrane region" description="Helical" evidence="7">
    <location>
        <begin position="772"/>
        <end position="798"/>
    </location>
</feature>
<dbReference type="EC" id="3.2.1.17" evidence="4"/>
<dbReference type="Gene3D" id="1.10.530.40">
    <property type="match status" value="1"/>
</dbReference>
<feature type="coiled-coil region" evidence="5">
    <location>
        <begin position="1391"/>
        <end position="1441"/>
    </location>
</feature>
<dbReference type="InterPro" id="IPR013491">
    <property type="entry name" value="Tape_meas_N"/>
</dbReference>
<keyword evidence="3 5" id="KW-0175">Coiled coil</keyword>
<comment type="catalytic activity">
    <reaction evidence="4">
        <text>Hydrolysis of (1-&gt;4)-beta-linkages between N-acetylmuramic acid and N-acetyl-D-glucosamine residues in a peptidoglycan and between N-acetyl-D-glucosamine residues in chitodextrins.</text>
        <dbReference type="EC" id="3.2.1.17"/>
    </reaction>
</comment>
<dbReference type="GO" id="GO:0042742">
    <property type="term" value="P:defense response to bacterium"/>
    <property type="evidence" value="ECO:0007669"/>
    <property type="project" value="UniProtKB-KW"/>
</dbReference>
<dbReference type="GO" id="GO:0016998">
    <property type="term" value="P:cell wall macromolecule catabolic process"/>
    <property type="evidence" value="ECO:0007669"/>
    <property type="project" value="InterPro"/>
</dbReference>
<keyword evidence="7" id="KW-1133">Transmembrane helix</keyword>
<keyword evidence="7" id="KW-0812">Transmembrane</keyword>
<dbReference type="Proteomes" id="UP000248975">
    <property type="component" value="Unassembled WGS sequence"/>
</dbReference>
<name>A0A2W5TWN8_CERSP</name>
<keyword evidence="4" id="KW-0378">Hydrolase</keyword>
<evidence type="ECO:0000259" key="8">
    <source>
        <dbReference type="Pfam" id="PF20155"/>
    </source>
</evidence>
<keyword evidence="1 4" id="KW-0929">Antimicrobial</keyword>
<accession>A0A2W5TWN8</accession>
<evidence type="ECO:0000313" key="9">
    <source>
        <dbReference type="EMBL" id="PZQ95193.1"/>
    </source>
</evidence>
<dbReference type="SUPFAM" id="SSF53955">
    <property type="entry name" value="Lysozyme-like"/>
    <property type="match status" value="1"/>
</dbReference>
<evidence type="ECO:0000256" key="7">
    <source>
        <dbReference type="SAM" id="Phobius"/>
    </source>
</evidence>
<feature type="compositionally biased region" description="Basic and acidic residues" evidence="6">
    <location>
        <begin position="1282"/>
        <end position="1309"/>
    </location>
</feature>
<organism evidence="9 10">
    <name type="scientific">Cereibacter sphaeroides</name>
    <name type="common">Rhodobacter sphaeroides</name>
    <dbReference type="NCBI Taxonomy" id="1063"/>
    <lineage>
        <taxon>Bacteria</taxon>
        <taxon>Pseudomonadati</taxon>
        <taxon>Pseudomonadota</taxon>
        <taxon>Alphaproteobacteria</taxon>
        <taxon>Rhodobacterales</taxon>
        <taxon>Paracoccaceae</taxon>
        <taxon>Cereibacter</taxon>
    </lineage>
</organism>
<keyword evidence="2 4" id="KW-0081">Bacteriolytic enzyme</keyword>
<dbReference type="PANTHER" id="PTHR32083">
    <property type="entry name" value="CILIA AND FLAGELLA-ASSOCIATED PROTEIN 58-RELATED"/>
    <property type="match status" value="1"/>
</dbReference>
<dbReference type="InterPro" id="IPR002196">
    <property type="entry name" value="Glyco_hydro_24"/>
</dbReference>
<evidence type="ECO:0000256" key="5">
    <source>
        <dbReference type="SAM" id="Coils"/>
    </source>
</evidence>
<feature type="domain" description="Tape measure protein N-terminal" evidence="8">
    <location>
        <begin position="529"/>
        <end position="716"/>
    </location>
</feature>
<evidence type="ECO:0000256" key="3">
    <source>
        <dbReference type="ARBA" id="ARBA00023054"/>
    </source>
</evidence>
<dbReference type="PANTHER" id="PTHR32083:SF48">
    <property type="entry name" value="TRANS-GOLGI NETWORK-LOCALIZED SYP41-INTERACTING PROTEIN 1"/>
    <property type="match status" value="1"/>
</dbReference>
<dbReference type="GO" id="GO:0031640">
    <property type="term" value="P:killing of cells of another organism"/>
    <property type="evidence" value="ECO:0007669"/>
    <property type="project" value="UniProtKB-KW"/>
</dbReference>
<dbReference type="EMBL" id="QFQS01000009">
    <property type="protein sequence ID" value="PZQ95193.1"/>
    <property type="molecule type" value="Genomic_DNA"/>
</dbReference>
<protein>
    <recommendedName>
        <fullName evidence="4">Lysozyme</fullName>
        <ecNumber evidence="4">3.2.1.17</ecNumber>
    </recommendedName>
</protein>
<feature type="region of interest" description="Disordered" evidence="6">
    <location>
        <begin position="1270"/>
        <end position="1322"/>
    </location>
</feature>
<comment type="caution">
    <text evidence="9">The sequence shown here is derived from an EMBL/GenBank/DDBJ whole genome shotgun (WGS) entry which is preliminary data.</text>
</comment>
<sequence>MARKDVDLVIRAKDEAGNALDAITDAINEFLGAQDKLGRTGKNTATVLSTLGKAASDLQKQFKGMDLGSKIAEDMNKAGSAVERLKKEFEDAQGVSAKLAKELADAGEAASKFQNKVDGAAKAQERQANQLAKSKAAQKELNTAMNQAVAERDRLTAAETKLSAQIEKQSATVEKAQARYGELSAKVAAVAEPTKTLSNSLASSGSNLEKQSAKLAELRERYTATTGAIQQVAGRIDQLGNSMAEGAAKIAQQETVLGHIVSNYRELGEASKAAAANQKTFVAAAATQEAAVARLGEQLNKTEVEFGQFAAASQKLEGAMTDLSGQSSAVLTKSFDAQRRAMLETKREWLEGQQALGKLSQEISSAGVPTQKMAEEFTRLRQVTAQNKQEYIAQRDGLHALSAVLKTTATDLSGLQAKQQQFAQVTAATGTAISGIRQRASESAGSYNLLSGNANRAGVAIREVGSASRSAATASSDGARSTNAFAEAYRKLYGESRQAMSWTQRLRGEVLSLISAYGGIYGVINLLGQVVTAYQTLEAAQSRLNVAFNGDQTQVGKELDYIRRMANRLGIELGTLSTEYSKFAVATQGTALQGERTRKIFTAVAEAARVNKSSNEELQGVFTALTQIVSKGAVQMEELRQQLGDRLPGAIQLMASALGVGTQELIKMMEQGQVTAEALVPFADKMSEKFGPGLAKALTSTSAELGRFSNAAQQAMIVFANAGFIEAFNNLLRTMTETLKSADFLSFAQRASAAFGLVIDAIGFLIKNFRLVIAVATAFTAVKILPFLTALGGGFVSVMNNVGRAGKIFAITGAQIQSSTTAVGAATVAFRGLTLAVRALLSATVIGAAFTAVSVAISYWATSADKATEAFANHQAMVDRVRDAYEAAGGATDKFYKSLADISKSQAEANLLSLQQALQKIKDDTISWIDSMASLSARRSAFNIFSGTKEAQDQYNEIQKLNQAWAANTLSTDKYKAALDRIAQSGATPELKAYAVELQNSADAAGSAEKKIDEAAKVVKVFSDNAKESKDAADALGKTTDDSAAAAARAAEGTEKWKKAMDDLHGVVKDTSEQLDNLKDKAKLDAAFESAVKAAQNMGQLNQAIKDYNTALNGMYADQAGKDFGKYTSGIEASKVLLRDKESFRPTPYWDVNAYRVGYGSDTVTLADGTIQKVVQGMRITVEDAERDLSRRITEFQSTVKGQIGADTFGKFNPQQQAALTSIAYNYGSLPKTLVEAIKSGMDDKGIADAIRGLGGDNNGINRARRNTEAGLFETRGGDAAQVKELEDQRKEAEKERKRKEEADAKDRAQTAQQITDNDNAIKQQQLINDGKGREAAIEKAIADAKKQNPKITDAEIAKLREQEGVLYDLKNVKTQDKAQQKEAVALMQQINAQVAQRTALTQQLKAAEAAGNTTAVEDTKAKLDEVNKSLESNVAKAKEMWGAIGGTTGEANLTKLDTVIAKTETLKQKAQENYIDWTRVGNLFASGLTNAFDSFAQAVANGEDVGEAARTAFLQFAADFLRQIAQMIIQQAILNALRSFAPSLFGGVGVGVGHTGGLIGSKRVGSGNSSRKVDPGIFMGAMRFHNGGLPGLAPNEVPLIAKKGEEILNENDPRNALNGGLSPAGGGSTPQDIKVINTFDAASFLSEGLNSKSGQRAFLNFVSANPRAFKSALGN</sequence>
<reference evidence="9 10" key="1">
    <citation type="submission" date="2017-08" db="EMBL/GenBank/DDBJ databases">
        <title>Infants hospitalized years apart are colonized by the same room-sourced microbial strains.</title>
        <authorList>
            <person name="Brooks B."/>
            <person name="Olm M.R."/>
            <person name="Firek B.A."/>
            <person name="Baker R."/>
            <person name="Thomas B.C."/>
            <person name="Morowitz M.J."/>
            <person name="Banfield J.F."/>
        </authorList>
    </citation>
    <scope>NUCLEOTIDE SEQUENCE [LARGE SCALE GENOMIC DNA]</scope>
    <source>
        <strain evidence="9">S2_003_000_R2_11</strain>
    </source>
</reference>
<dbReference type="Pfam" id="PF20155">
    <property type="entry name" value="TMP_3"/>
    <property type="match status" value="1"/>
</dbReference>
<keyword evidence="4" id="KW-0326">Glycosidase</keyword>
<gene>
    <name evidence="9" type="ORF">DI533_20290</name>
</gene>
<dbReference type="GO" id="GO:0003796">
    <property type="term" value="F:lysozyme activity"/>
    <property type="evidence" value="ECO:0007669"/>
    <property type="project" value="UniProtKB-EC"/>
</dbReference>
<comment type="similarity">
    <text evidence="4">Belongs to the glycosyl hydrolase 24 family.</text>
</comment>
<evidence type="ECO:0000256" key="1">
    <source>
        <dbReference type="ARBA" id="ARBA00022529"/>
    </source>
</evidence>
<proteinExistence type="inferred from homology"/>
<dbReference type="InterPro" id="IPR023347">
    <property type="entry name" value="Lysozyme_dom_sf"/>
</dbReference>
<feature type="transmembrane region" description="Helical" evidence="7">
    <location>
        <begin position="839"/>
        <end position="861"/>
    </location>
</feature>
<evidence type="ECO:0000313" key="10">
    <source>
        <dbReference type="Proteomes" id="UP000248975"/>
    </source>
</evidence>
<feature type="compositionally biased region" description="Polar residues" evidence="6">
    <location>
        <begin position="1310"/>
        <end position="1322"/>
    </location>
</feature>
<evidence type="ECO:0000256" key="6">
    <source>
        <dbReference type="SAM" id="MobiDB-lite"/>
    </source>
</evidence>
<dbReference type="Pfam" id="PF00959">
    <property type="entry name" value="Phage_lysozyme"/>
    <property type="match status" value="1"/>
</dbReference>